<evidence type="ECO:0000256" key="11">
    <source>
        <dbReference type="ARBA" id="ARBA00022881"/>
    </source>
</evidence>
<evidence type="ECO:0000256" key="8">
    <source>
        <dbReference type="ARBA" id="ARBA00022771"/>
    </source>
</evidence>
<keyword evidence="3" id="KW-0479">Metal-binding</keyword>
<dbReference type="RefSeq" id="WP_330958686.1">
    <property type="nucleotide sequence ID" value="NZ_JAZGJQ010000009.1"/>
</dbReference>
<proteinExistence type="inferred from homology"/>
<dbReference type="PROSITE" id="PS50893">
    <property type="entry name" value="ABC_TRANSPORTER_2"/>
    <property type="match status" value="1"/>
</dbReference>
<keyword evidence="7" id="KW-0228">DNA excision</keyword>
<keyword evidence="8" id="KW-0863">Zinc-finger</keyword>
<sequence>MGSIQVRGAREHNLRGIDVDIPLGKLTCVTGVSGCGKSSLVHDTLYAESQRMFLEGLSGNDMGQQLMKAPDVDSIDNLRPSLNVSQSYYNFNPRSTVGTVTEVSHGLRSLFALVVSWETGLRLDDAFFSRNNPSSWCPECQGTGEGYAISLEKLIPDPTKRLSVGAILYYKGGKSSPERKTLLAVCERLGIDPDSRFCDLGEAQVDALLNRTSPLELSIRYKNPRGSYRQRKVTSRGVLVELEEKLKDVDTPSTLASISKYLERVPCKTCGGSGLNVEAAAYKICGMTMGDAEQASLSELLKWAGTVHGFYASSPIAKPVGTLCERISRRLERLVELKVGYLSLSRKVPTLSGGESQRVRIANQLSCSLNGLVYILDEPCRGLHPRDAESIISATRELVNRDNTVVAIEHDHRFISNADWEIRLGPQGGPNGGSVVSMGAPQKRKDTNPSRREPAKARDTLTLDHLSQNNVRDLSICLPLGVVTALTGVSGSGKSSLLTAMQHKVDSMVSDKSIPKSKINGVHLVNQKPIGKTPRSTVASYLGTMDEIRKAFAETEDAKSLGLGPSAFSLNVSGGRCETCQGTGLEKVSYRYLPDTYIECPECHGRRFSDEVLSVKVWGLTVTDVLDTPIEELIEKIPSDSATYEMLDCVIRIGLGYLTLGQTSMSLSGGEAQRIKLAKALGKTGVGKGIYFLDEPTSGLEREDARLLTQTLLSLSSGGATVVLTEHDPTFIEETADHVIDLGTKAGNDGGSIVCTGSPAKVFDDPQSSWASTRR</sequence>
<evidence type="ECO:0000313" key="19">
    <source>
        <dbReference type="EMBL" id="MEE6147921.1"/>
    </source>
</evidence>
<feature type="region of interest" description="Disordered" evidence="17">
    <location>
        <begin position="426"/>
        <end position="457"/>
    </location>
</feature>
<keyword evidence="9" id="KW-0862">Zinc</keyword>
<dbReference type="InterPro" id="IPR017871">
    <property type="entry name" value="ABC_transporter-like_CS"/>
</dbReference>
<comment type="caution">
    <text evidence="19">The sequence shown here is derived from an EMBL/GenBank/DDBJ whole genome shotgun (WGS) entry which is preliminary data.</text>
</comment>
<accession>A0ABU7RBD8</accession>
<evidence type="ECO:0000256" key="12">
    <source>
        <dbReference type="ARBA" id="ARBA00023125"/>
    </source>
</evidence>
<evidence type="ECO:0000259" key="18">
    <source>
        <dbReference type="PROSITE" id="PS50893"/>
    </source>
</evidence>
<evidence type="ECO:0000256" key="14">
    <source>
        <dbReference type="ARBA" id="ARBA00038000"/>
    </source>
</evidence>
<dbReference type="Gene3D" id="3.40.50.300">
    <property type="entry name" value="P-loop containing nucleotide triphosphate hydrolases"/>
    <property type="match status" value="2"/>
</dbReference>
<evidence type="ECO:0000256" key="3">
    <source>
        <dbReference type="ARBA" id="ARBA00022723"/>
    </source>
</evidence>
<evidence type="ECO:0000256" key="17">
    <source>
        <dbReference type="SAM" id="MobiDB-lite"/>
    </source>
</evidence>
<keyword evidence="2" id="KW-0963">Cytoplasm</keyword>
<dbReference type="InterPro" id="IPR041552">
    <property type="entry name" value="UvrA_DNA-bd"/>
</dbReference>
<dbReference type="Gene3D" id="1.20.1580.10">
    <property type="entry name" value="ABC transporter ATPase like domain"/>
    <property type="match status" value="2"/>
</dbReference>
<evidence type="ECO:0000256" key="15">
    <source>
        <dbReference type="ARBA" id="ARBA00039316"/>
    </source>
</evidence>
<keyword evidence="5" id="KW-0547">Nucleotide-binding</keyword>
<reference evidence="19 20" key="1">
    <citation type="submission" date="2024-01" db="EMBL/GenBank/DDBJ databases">
        <title>Description of Olsenella sp. nov., isolated from pig feces.</title>
        <authorList>
            <person name="Chang Y.-H."/>
        </authorList>
    </citation>
    <scope>NUCLEOTIDE SEQUENCE [LARGE SCALE GENOMIC DNA]</scope>
    <source>
        <strain evidence="19 20">YH-ols2223</strain>
    </source>
</reference>
<dbReference type="InterPro" id="IPR027417">
    <property type="entry name" value="P-loop_NTPase"/>
</dbReference>
<comment type="subcellular location">
    <subcellularLocation>
        <location evidence="1">Cytoplasm</location>
    </subcellularLocation>
</comment>
<keyword evidence="10" id="KW-0067">ATP-binding</keyword>
<feature type="compositionally biased region" description="Basic and acidic residues" evidence="17">
    <location>
        <begin position="443"/>
        <end position="457"/>
    </location>
</feature>
<keyword evidence="20" id="KW-1185">Reference proteome</keyword>
<organism evidence="19 20">
    <name type="scientific">Olsenella absiana</name>
    <dbReference type="NCBI Taxonomy" id="3115222"/>
    <lineage>
        <taxon>Bacteria</taxon>
        <taxon>Bacillati</taxon>
        <taxon>Actinomycetota</taxon>
        <taxon>Coriobacteriia</taxon>
        <taxon>Coriobacteriales</taxon>
        <taxon>Atopobiaceae</taxon>
        <taxon>Olsenella</taxon>
    </lineage>
</organism>
<keyword evidence="6" id="KW-0227">DNA damage</keyword>
<dbReference type="PANTHER" id="PTHR43152:SF1">
    <property type="entry name" value="UVRA PROTEIN"/>
    <property type="match status" value="1"/>
</dbReference>
<dbReference type="Gene3D" id="1.10.8.280">
    <property type="entry name" value="ABC transporter ATPase domain-like"/>
    <property type="match status" value="1"/>
</dbReference>
<name>A0ABU7RBD8_9ACTN</name>
<dbReference type="Proteomes" id="UP001332931">
    <property type="component" value="Unassembled WGS sequence"/>
</dbReference>
<dbReference type="Pfam" id="PF17755">
    <property type="entry name" value="UvrA_DNA-bind"/>
    <property type="match status" value="1"/>
</dbReference>
<dbReference type="SMART" id="SM00382">
    <property type="entry name" value="AAA"/>
    <property type="match status" value="2"/>
</dbReference>
<dbReference type="EMBL" id="JAZGJQ010000009">
    <property type="protein sequence ID" value="MEE6147921.1"/>
    <property type="molecule type" value="Genomic_DNA"/>
</dbReference>
<keyword evidence="11" id="KW-0267">Excision nuclease</keyword>
<gene>
    <name evidence="19" type="ORF">VXJ25_08010</name>
</gene>
<evidence type="ECO:0000256" key="5">
    <source>
        <dbReference type="ARBA" id="ARBA00022741"/>
    </source>
</evidence>
<evidence type="ECO:0000256" key="7">
    <source>
        <dbReference type="ARBA" id="ARBA00022769"/>
    </source>
</evidence>
<evidence type="ECO:0000256" key="4">
    <source>
        <dbReference type="ARBA" id="ARBA00022737"/>
    </source>
</evidence>
<comment type="similarity">
    <text evidence="14">Belongs to the ABC transporter superfamily. UvrA family.</text>
</comment>
<protein>
    <recommendedName>
        <fullName evidence="15">UvrABC system protein A</fullName>
    </recommendedName>
    <alternativeName>
        <fullName evidence="16">Excinuclease ABC subunit A</fullName>
    </alternativeName>
</protein>
<evidence type="ECO:0000256" key="1">
    <source>
        <dbReference type="ARBA" id="ARBA00004496"/>
    </source>
</evidence>
<evidence type="ECO:0000256" key="6">
    <source>
        <dbReference type="ARBA" id="ARBA00022763"/>
    </source>
</evidence>
<evidence type="ECO:0000256" key="16">
    <source>
        <dbReference type="ARBA" id="ARBA00042156"/>
    </source>
</evidence>
<dbReference type="PANTHER" id="PTHR43152">
    <property type="entry name" value="UVRABC SYSTEM PROTEIN A"/>
    <property type="match status" value="1"/>
</dbReference>
<evidence type="ECO:0000256" key="9">
    <source>
        <dbReference type="ARBA" id="ARBA00022833"/>
    </source>
</evidence>
<dbReference type="SUPFAM" id="SSF52540">
    <property type="entry name" value="P-loop containing nucleoside triphosphate hydrolases"/>
    <property type="match status" value="2"/>
</dbReference>
<dbReference type="Pfam" id="PF00005">
    <property type="entry name" value="ABC_tran"/>
    <property type="match status" value="1"/>
</dbReference>
<keyword evidence="12" id="KW-0238">DNA-binding</keyword>
<evidence type="ECO:0000256" key="2">
    <source>
        <dbReference type="ARBA" id="ARBA00022490"/>
    </source>
</evidence>
<feature type="domain" description="ABC transporter" evidence="18">
    <location>
        <begin position="455"/>
        <end position="775"/>
    </location>
</feature>
<evidence type="ECO:0000313" key="20">
    <source>
        <dbReference type="Proteomes" id="UP001332931"/>
    </source>
</evidence>
<evidence type="ECO:0000256" key="10">
    <source>
        <dbReference type="ARBA" id="ARBA00022840"/>
    </source>
</evidence>
<keyword evidence="4" id="KW-0677">Repeat</keyword>
<dbReference type="PROSITE" id="PS00211">
    <property type="entry name" value="ABC_TRANSPORTER_1"/>
    <property type="match status" value="2"/>
</dbReference>
<dbReference type="InterPro" id="IPR003593">
    <property type="entry name" value="AAA+_ATPase"/>
</dbReference>
<dbReference type="InterPro" id="IPR003439">
    <property type="entry name" value="ABC_transporter-like_ATP-bd"/>
</dbReference>
<evidence type="ECO:0000256" key="13">
    <source>
        <dbReference type="ARBA" id="ARBA00023204"/>
    </source>
</evidence>
<keyword evidence="13" id="KW-0234">DNA repair</keyword>